<evidence type="ECO:0000313" key="4">
    <source>
        <dbReference type="Proteomes" id="UP001141806"/>
    </source>
</evidence>
<evidence type="ECO:0000313" key="3">
    <source>
        <dbReference type="EMBL" id="KAJ4972089.1"/>
    </source>
</evidence>
<feature type="compositionally biased region" description="Basic and acidic residues" evidence="1">
    <location>
        <begin position="87"/>
        <end position="98"/>
    </location>
</feature>
<dbReference type="InterPro" id="IPR053168">
    <property type="entry name" value="Glutamic_endopeptidase"/>
</dbReference>
<accession>A0A9Q0QUD9</accession>
<dbReference type="Pfam" id="PF03080">
    <property type="entry name" value="Neprosin"/>
    <property type="match status" value="1"/>
</dbReference>
<evidence type="ECO:0000259" key="2">
    <source>
        <dbReference type="PROSITE" id="PS52045"/>
    </source>
</evidence>
<dbReference type="OrthoDB" id="1858978at2759"/>
<dbReference type="InterPro" id="IPR025521">
    <property type="entry name" value="Neprosin_propep"/>
</dbReference>
<dbReference type="Pfam" id="PF14365">
    <property type="entry name" value="Neprosin_AP"/>
    <property type="match status" value="1"/>
</dbReference>
<reference evidence="3" key="1">
    <citation type="journal article" date="2023" name="Plant J.">
        <title>The genome of the king protea, Protea cynaroides.</title>
        <authorList>
            <person name="Chang J."/>
            <person name="Duong T.A."/>
            <person name="Schoeman C."/>
            <person name="Ma X."/>
            <person name="Roodt D."/>
            <person name="Barker N."/>
            <person name="Li Z."/>
            <person name="Van de Peer Y."/>
            <person name="Mizrachi E."/>
        </authorList>
    </citation>
    <scope>NUCLEOTIDE SEQUENCE</scope>
    <source>
        <tissue evidence="3">Young leaves</tissue>
    </source>
</reference>
<feature type="domain" description="Neprosin PEP catalytic" evidence="2">
    <location>
        <begin position="191"/>
        <end position="437"/>
    </location>
</feature>
<gene>
    <name evidence="3" type="ORF">NE237_005188</name>
</gene>
<proteinExistence type="predicted"/>
<organism evidence="3 4">
    <name type="scientific">Protea cynaroides</name>
    <dbReference type="NCBI Taxonomy" id="273540"/>
    <lineage>
        <taxon>Eukaryota</taxon>
        <taxon>Viridiplantae</taxon>
        <taxon>Streptophyta</taxon>
        <taxon>Embryophyta</taxon>
        <taxon>Tracheophyta</taxon>
        <taxon>Spermatophyta</taxon>
        <taxon>Magnoliopsida</taxon>
        <taxon>Proteales</taxon>
        <taxon>Proteaceae</taxon>
        <taxon>Protea</taxon>
    </lineage>
</organism>
<sequence length="440" mass="49332">MSVLCARNDEQELIPNLPLQRTLALAQANSGGHLFNKPRTRLVYSSSLFSPSSFSPFPSHLLLVLLRCDHLLAAGSNLANESPLRTRSQEGEGNRRGDSQTTKTRTTYGQIFYCIDIHKQPGLDHPRLKNHTIQMRPSEDLKGTENETNAFEFQNIGLKNGGCPLGTVPILKIQGEDILRAGSLPKFGKNHDNDFPHYYAVEAMRNKQSIYGASVVMNVWKPEVHNPYQFSLGQIWVTAGDNDYIEAGWQVYPYLYDDYHSHLFVLWTSDDYTHYCYNLECKGFVQTSKNVAPGSIINPVSTYNGTQHEMSLSIIKDVKTGHWFLKWGQELVGYWPKELFKYLADRATSVEWGGEVAGSKRLPEMGSGHFPNEGFGKASFISQIRVMNQPHQENLRDVDPTEITTGDDMPDCYKSSVGRSAQQGTYILFGGPGGNCVRPA</sequence>
<dbReference type="Gene3D" id="3.90.1320.10">
    <property type="entry name" value="Outer-capsid protein sigma 3, large lobe"/>
    <property type="match status" value="1"/>
</dbReference>
<dbReference type="PANTHER" id="PTHR31589:SF57">
    <property type="entry name" value="OS06G0474500 PROTEIN"/>
    <property type="match status" value="1"/>
</dbReference>
<dbReference type="AlphaFoldDB" id="A0A9Q0QUD9"/>
<dbReference type="PANTHER" id="PTHR31589">
    <property type="entry name" value="PROTEIN, PUTATIVE (DUF239)-RELATED-RELATED"/>
    <property type="match status" value="1"/>
</dbReference>
<name>A0A9Q0QUD9_9MAGN</name>
<feature type="region of interest" description="Disordered" evidence="1">
    <location>
        <begin position="82"/>
        <end position="102"/>
    </location>
</feature>
<dbReference type="EMBL" id="JAMYWD010000005">
    <property type="protein sequence ID" value="KAJ4972089.1"/>
    <property type="molecule type" value="Genomic_DNA"/>
</dbReference>
<protein>
    <recommendedName>
        <fullName evidence="2">Neprosin PEP catalytic domain-containing protein</fullName>
    </recommendedName>
</protein>
<comment type="caution">
    <text evidence="3">The sequence shown here is derived from an EMBL/GenBank/DDBJ whole genome shotgun (WGS) entry which is preliminary data.</text>
</comment>
<evidence type="ECO:0000256" key="1">
    <source>
        <dbReference type="SAM" id="MobiDB-lite"/>
    </source>
</evidence>
<dbReference type="InterPro" id="IPR004314">
    <property type="entry name" value="Neprosin"/>
</dbReference>
<dbReference type="PROSITE" id="PS52045">
    <property type="entry name" value="NEPROSIN_PEP_CD"/>
    <property type="match status" value="1"/>
</dbReference>
<dbReference type="Proteomes" id="UP001141806">
    <property type="component" value="Unassembled WGS sequence"/>
</dbReference>
<keyword evidence="4" id="KW-1185">Reference proteome</keyword>